<evidence type="ECO:0000256" key="9">
    <source>
        <dbReference type="ARBA" id="ARBA00023242"/>
    </source>
</evidence>
<evidence type="ECO:0000256" key="11">
    <source>
        <dbReference type="ARBA" id="ARBA00032731"/>
    </source>
</evidence>
<keyword evidence="7" id="KW-0238">DNA-binding</keyword>
<evidence type="ECO:0000256" key="1">
    <source>
        <dbReference type="ARBA" id="ARBA00004123"/>
    </source>
</evidence>
<keyword evidence="8" id="KW-0234">DNA repair</keyword>
<dbReference type="PANTHER" id="PTHR32121:SF0">
    <property type="entry name" value="PCNA-INTERACTING PARTNER"/>
    <property type="match status" value="1"/>
</dbReference>
<evidence type="ECO:0000256" key="3">
    <source>
        <dbReference type="ARBA" id="ARBA00009135"/>
    </source>
</evidence>
<accession>A0ABM4D3H2</accession>
<evidence type="ECO:0000256" key="7">
    <source>
        <dbReference type="ARBA" id="ARBA00023125"/>
    </source>
</evidence>
<evidence type="ECO:0000313" key="12">
    <source>
        <dbReference type="Proteomes" id="UP001652625"/>
    </source>
</evidence>
<dbReference type="PANTHER" id="PTHR32121">
    <property type="entry name" value="PCNA-INTERACTING PARTNER"/>
    <property type="match status" value="1"/>
</dbReference>
<comment type="similarity">
    <text evidence="3">Belongs to the PARI family.</text>
</comment>
<sequence>MGLYELLKVYRSSIIDSSILKNRSTFLSETDQLAALQLSFILLQKKLGLNTDISSKELFSYRDTILRLKDNTQIFDEDDPGFKNKNEKELCNSYNLFLKHCNMIDEMDVKNSAVKLINKEQPSDDDKKDRDVLSPVPKALNIDIVQFRRVVIGYLQLLVNSRDEIALARVIDLPSRGIDHAAFTEIRKHATKKSMSMYQVVCSFSRQVLLGGKGYHPDNQHILFKHKEGLVNFIQLVDELQTALDDSIQFKDGIKQILKILKNAFIKCKTPVFSSSLVSQTLNNILMDFNEFGINQSTDSDKILLLRDFLDYMSCKYGNNINATSSLCGILSTPVPNSAVYVKLTTFSTKFRTPEVNEETPKKIKLSKQNKENSCARPLVELQTDFSEKLSKNNDIESPSPFVCIIRCLKSPLKEVSNQLSKNVLNETCELTKEPSRLLKRKNSRKLSNVSKKLNLLPGQQTITSFFNMT</sequence>
<dbReference type="SUPFAM" id="SSF52540">
    <property type="entry name" value="P-loop containing nucleoside triphosphate hydrolases"/>
    <property type="match status" value="1"/>
</dbReference>
<evidence type="ECO:0000313" key="13">
    <source>
        <dbReference type="RefSeq" id="XP_065668820.1"/>
    </source>
</evidence>
<keyword evidence="12" id="KW-1185">Reference proteome</keyword>
<evidence type="ECO:0000256" key="2">
    <source>
        <dbReference type="ARBA" id="ARBA00004496"/>
    </source>
</evidence>
<dbReference type="RefSeq" id="XP_065668820.1">
    <property type="nucleotide sequence ID" value="XM_065812748.1"/>
</dbReference>
<evidence type="ECO:0000256" key="5">
    <source>
        <dbReference type="ARBA" id="ARBA00022490"/>
    </source>
</evidence>
<dbReference type="InterPro" id="IPR038932">
    <property type="entry name" value="PARPBP"/>
</dbReference>
<reference evidence="13" key="1">
    <citation type="submission" date="2025-08" db="UniProtKB">
        <authorList>
            <consortium name="RefSeq"/>
        </authorList>
    </citation>
    <scope>IDENTIFICATION</scope>
</reference>
<evidence type="ECO:0000256" key="8">
    <source>
        <dbReference type="ARBA" id="ARBA00023204"/>
    </source>
</evidence>
<keyword evidence="9" id="KW-0539">Nucleus</keyword>
<dbReference type="Proteomes" id="UP001652625">
    <property type="component" value="Chromosome 12"/>
</dbReference>
<proteinExistence type="inferred from homology"/>
<gene>
    <name evidence="13" type="primary">LOC101239788</name>
</gene>
<comment type="subcellular location">
    <subcellularLocation>
        <location evidence="2">Cytoplasm</location>
    </subcellularLocation>
    <subcellularLocation>
        <location evidence="1">Nucleus</location>
    </subcellularLocation>
</comment>
<evidence type="ECO:0000256" key="6">
    <source>
        <dbReference type="ARBA" id="ARBA00022763"/>
    </source>
</evidence>
<protein>
    <recommendedName>
        <fullName evidence="4">PCNA-interacting partner</fullName>
    </recommendedName>
    <alternativeName>
        <fullName evidence="10">PARP-1 binding protein</fullName>
    </alternativeName>
    <alternativeName>
        <fullName evidence="11">PARP1-binding protein</fullName>
    </alternativeName>
</protein>
<evidence type="ECO:0000256" key="10">
    <source>
        <dbReference type="ARBA" id="ARBA00031632"/>
    </source>
</evidence>
<name>A0ABM4D3H2_HYDVU</name>
<dbReference type="GeneID" id="101239788"/>
<organism evidence="12 13">
    <name type="scientific">Hydra vulgaris</name>
    <name type="common">Hydra</name>
    <name type="synonym">Hydra attenuata</name>
    <dbReference type="NCBI Taxonomy" id="6087"/>
    <lineage>
        <taxon>Eukaryota</taxon>
        <taxon>Metazoa</taxon>
        <taxon>Cnidaria</taxon>
        <taxon>Hydrozoa</taxon>
        <taxon>Hydroidolina</taxon>
        <taxon>Anthoathecata</taxon>
        <taxon>Aplanulata</taxon>
        <taxon>Hydridae</taxon>
        <taxon>Hydra</taxon>
    </lineage>
</organism>
<evidence type="ECO:0000256" key="4">
    <source>
        <dbReference type="ARBA" id="ARBA00014320"/>
    </source>
</evidence>
<keyword evidence="5" id="KW-0963">Cytoplasm</keyword>
<dbReference type="Gene3D" id="1.10.486.10">
    <property type="entry name" value="PCRA, domain 4"/>
    <property type="match status" value="1"/>
</dbReference>
<keyword evidence="6" id="KW-0227">DNA damage</keyword>
<dbReference type="InterPro" id="IPR027417">
    <property type="entry name" value="P-loop_NTPase"/>
</dbReference>